<protein>
    <submittedName>
        <fullName evidence="1">Uncharacterized protein</fullName>
    </submittedName>
</protein>
<proteinExistence type="predicted"/>
<gene>
    <name evidence="1" type="ordered locus">Mpal_2440</name>
</gene>
<name>B8GEL8_METPE</name>
<dbReference type="AlphaFoldDB" id="B8GEL8"/>
<dbReference type="EMBL" id="CP001338">
    <property type="protein sequence ID" value="ACL17719.1"/>
    <property type="molecule type" value="Genomic_DNA"/>
</dbReference>
<evidence type="ECO:0000313" key="2">
    <source>
        <dbReference type="Proteomes" id="UP000002457"/>
    </source>
</evidence>
<dbReference type="Proteomes" id="UP000002457">
    <property type="component" value="Chromosome"/>
</dbReference>
<organism evidence="1 2">
    <name type="scientific">Methanosphaerula palustris (strain ATCC BAA-1556 / DSM 19958 / E1-9c)</name>
    <dbReference type="NCBI Taxonomy" id="521011"/>
    <lineage>
        <taxon>Archaea</taxon>
        <taxon>Methanobacteriati</taxon>
        <taxon>Methanobacteriota</taxon>
        <taxon>Stenosarchaea group</taxon>
        <taxon>Methanomicrobia</taxon>
        <taxon>Methanomicrobiales</taxon>
        <taxon>Methanoregulaceae</taxon>
        <taxon>Methanosphaerula</taxon>
    </lineage>
</organism>
<dbReference type="STRING" id="521011.Mpal_2440"/>
<keyword evidence="2" id="KW-1185">Reference proteome</keyword>
<dbReference type="KEGG" id="mpl:Mpal_2440"/>
<reference evidence="1 2" key="1">
    <citation type="journal article" date="2015" name="Genome Announc.">
        <title>Complete Genome Sequence of Methanosphaerula palustris E1-9CT, a Hydrogenotrophic Methanogen Isolated from a Minerotrophic Fen Peatland.</title>
        <authorList>
            <person name="Cadillo-Quiroz H."/>
            <person name="Browne P."/>
            <person name="Kyrpides N."/>
            <person name="Woyke T."/>
            <person name="Goodwin L."/>
            <person name="Detter C."/>
            <person name="Yavitt J.B."/>
            <person name="Zinder S.H."/>
        </authorList>
    </citation>
    <scope>NUCLEOTIDE SEQUENCE [LARGE SCALE GENOMIC DNA]</scope>
    <source>
        <strain evidence="2">ATCC BAA-1556 / DSM 19958 / E1-9c</strain>
    </source>
</reference>
<dbReference type="HOGENOM" id="CLU_3371366_0_0_2"/>
<sequence length="34" mass="3784">MTKEKERTLFLTLISLPATMNPAHDHLAALCTES</sequence>
<evidence type="ECO:0000313" key="1">
    <source>
        <dbReference type="EMBL" id="ACL17719.1"/>
    </source>
</evidence>
<accession>B8GEL8</accession>